<dbReference type="AlphaFoldDB" id="A0A4Z1J0M3"/>
<dbReference type="Proteomes" id="UP000297452">
    <property type="component" value="Unassembled WGS sequence"/>
</dbReference>
<evidence type="ECO:0000313" key="2">
    <source>
        <dbReference type="EMBL" id="TGO65140.1"/>
    </source>
</evidence>
<evidence type="ECO:0008006" key="4">
    <source>
        <dbReference type="Google" id="ProtNLM"/>
    </source>
</evidence>
<sequence length="471" mass="54094">MTISLEDPLSSDSRSPNPLVRSNSVTMPLVHRPCSLPKETKKPAEIHNLTFIIDGYRRTIRPVYPISLTTIKPKDLRETAVARRKCRTNRSTSNLPQLVRPFKNPPQCLFPPPYNRKSTAWEALFLKLPLYVRWMIYDQLSVIRPDPVLIRSPLSSAYKESHKMLTNSHAILGVSKTIHHDVAEHFYTHTQFVIGSWRWDQEPELEPSPDGIQTILSWTPRHYVNCITKLTILARLVVYFRKAEFAHADLMYFEAMIIAAKESFVNLRILSLLFTEFDGVCVPDFPLDVGVKTDGWHQTVYSSFKRLLNHQSLQEIYLGVDLMGKPARYKGIRARDQLLNRDAFILIKEMAKYATMEQGSWIFYGEEDWDNLFARGEDHKDYYFDPELCPIARNLTGNCILVQQAYTSRFLHKKKNPSHELMSSNRDSESGDFWHVNGLYTCGCPKVGSSPCCDGSGYEGKNKDKALKLDG</sequence>
<proteinExistence type="predicted"/>
<gene>
    <name evidence="2" type="ORF">BOTNAR_0081g00150</name>
</gene>
<accession>A0A4Z1J0M3</accession>
<keyword evidence="3" id="KW-1185">Reference proteome</keyword>
<feature type="compositionally biased region" description="Polar residues" evidence="1">
    <location>
        <begin position="10"/>
        <end position="24"/>
    </location>
</feature>
<reference evidence="2 3" key="1">
    <citation type="submission" date="2017-12" db="EMBL/GenBank/DDBJ databases">
        <title>Comparative genomics of Botrytis spp.</title>
        <authorList>
            <person name="Valero-Jimenez C.A."/>
            <person name="Tapia P."/>
            <person name="Veloso J."/>
            <person name="Silva-Moreno E."/>
            <person name="Staats M."/>
            <person name="Valdes J.H."/>
            <person name="Van Kan J.A.L."/>
        </authorList>
    </citation>
    <scope>NUCLEOTIDE SEQUENCE [LARGE SCALE GENOMIC DNA]</scope>
    <source>
        <strain evidence="2 3">MUCL2120</strain>
    </source>
</reference>
<protein>
    <recommendedName>
        <fullName evidence="4">F-box domain-containing protein</fullName>
    </recommendedName>
</protein>
<dbReference type="OrthoDB" id="3476928at2759"/>
<feature type="region of interest" description="Disordered" evidence="1">
    <location>
        <begin position="1"/>
        <end position="24"/>
    </location>
</feature>
<evidence type="ECO:0000313" key="3">
    <source>
        <dbReference type="Proteomes" id="UP000297452"/>
    </source>
</evidence>
<name>A0A4Z1J0M3_9HELO</name>
<comment type="caution">
    <text evidence="2">The sequence shown here is derived from an EMBL/GenBank/DDBJ whole genome shotgun (WGS) entry which is preliminary data.</text>
</comment>
<evidence type="ECO:0000256" key="1">
    <source>
        <dbReference type="SAM" id="MobiDB-lite"/>
    </source>
</evidence>
<dbReference type="EMBL" id="PQXJ01000081">
    <property type="protein sequence ID" value="TGO65140.1"/>
    <property type="molecule type" value="Genomic_DNA"/>
</dbReference>
<organism evidence="2 3">
    <name type="scientific">Botryotinia narcissicola</name>
    <dbReference type="NCBI Taxonomy" id="278944"/>
    <lineage>
        <taxon>Eukaryota</taxon>
        <taxon>Fungi</taxon>
        <taxon>Dikarya</taxon>
        <taxon>Ascomycota</taxon>
        <taxon>Pezizomycotina</taxon>
        <taxon>Leotiomycetes</taxon>
        <taxon>Helotiales</taxon>
        <taxon>Sclerotiniaceae</taxon>
        <taxon>Botryotinia</taxon>
    </lineage>
</organism>